<comment type="catalytic activity">
    <reaction evidence="17 19">
        <text>5-methyl-5,6,7,8-tetrahydromethanopterin + coenzyme M + 2 Na(+)(in) = 5,6,7,8-tetrahydromethanopterin + methyl-coenzyme M + 2 Na(+)(out)</text>
        <dbReference type="Rhea" id="RHEA:53492"/>
        <dbReference type="ChEBI" id="CHEBI:29101"/>
        <dbReference type="ChEBI" id="CHEBI:58103"/>
        <dbReference type="ChEBI" id="CHEBI:58116"/>
        <dbReference type="ChEBI" id="CHEBI:58286"/>
        <dbReference type="ChEBI" id="CHEBI:58319"/>
        <dbReference type="EC" id="7.2.1.4"/>
    </reaction>
</comment>
<feature type="transmembrane region" description="Helical" evidence="19">
    <location>
        <begin position="166"/>
        <end position="187"/>
    </location>
</feature>
<dbReference type="EMBL" id="NGJK01000016">
    <property type="protein sequence ID" value="RAP03576.1"/>
    <property type="molecule type" value="Genomic_DNA"/>
</dbReference>
<feature type="transmembrane region" description="Helical" evidence="19">
    <location>
        <begin position="132"/>
        <end position="154"/>
    </location>
</feature>
<keyword evidence="10 19" id="KW-0808">Transferase</keyword>
<dbReference type="PIRSF" id="PIRSF016552">
    <property type="entry name" value="MtrD"/>
    <property type="match status" value="1"/>
</dbReference>
<keyword evidence="13 19" id="KW-1133">Transmembrane helix</keyword>
<keyword evidence="12 19" id="KW-1278">Translocase</keyword>
<keyword evidence="7 19" id="KW-1003">Cell membrane</keyword>
<protein>
    <recommendedName>
        <fullName evidence="6 19">Tetrahydromethanopterin S-methyltransferase subunit D</fullName>
        <ecNumber evidence="18 19">7.2.1.4</ecNumber>
    </recommendedName>
    <alternativeName>
        <fullName evidence="16 19">N5-methyltetrahydromethanopterin--coenzyme M methyltransferase subunit D</fullName>
    </alternativeName>
</protein>
<evidence type="ECO:0000256" key="1">
    <source>
        <dbReference type="ARBA" id="ARBA00002533"/>
    </source>
</evidence>
<evidence type="ECO:0000313" key="21">
    <source>
        <dbReference type="Proteomes" id="UP000248557"/>
    </source>
</evidence>
<feature type="transmembrane region" description="Helical" evidence="19">
    <location>
        <begin position="5"/>
        <end position="24"/>
    </location>
</feature>
<feature type="transmembrane region" description="Helical" evidence="19">
    <location>
        <begin position="66"/>
        <end position="86"/>
    </location>
</feature>
<name>A0A328Q7E7_9EURY</name>
<comment type="function">
    <text evidence="1 19">Part of a complex that catalyzes the formation of methyl-coenzyme M and tetrahydromethanopterin from coenzyme M and methyl-tetrahydromethanopterin. This is an energy-conserving, sodium-ion translocating step.</text>
</comment>
<evidence type="ECO:0000313" key="20">
    <source>
        <dbReference type="EMBL" id="RAP03576.1"/>
    </source>
</evidence>
<evidence type="ECO:0000256" key="2">
    <source>
        <dbReference type="ARBA" id="ARBA00004651"/>
    </source>
</evidence>
<keyword evidence="15 19" id="KW-0472">Membrane</keyword>
<dbReference type="GeneID" id="3854948"/>
<dbReference type="GO" id="GO:0005886">
    <property type="term" value="C:plasma membrane"/>
    <property type="evidence" value="ECO:0007669"/>
    <property type="project" value="UniProtKB-SubCell"/>
</dbReference>
<feature type="transmembrane region" description="Helical" evidence="19">
    <location>
        <begin position="207"/>
        <end position="228"/>
    </location>
</feature>
<comment type="similarity">
    <text evidence="4 19">Belongs to the MtrD family.</text>
</comment>
<dbReference type="EC" id="7.2.1.4" evidence="18 19"/>
<evidence type="ECO:0000256" key="14">
    <source>
        <dbReference type="ARBA" id="ARBA00022994"/>
    </source>
</evidence>
<dbReference type="AlphaFoldDB" id="A0A328Q7E7"/>
<dbReference type="GeneID" id="41324874"/>
<organism evidence="20 21">
    <name type="scientific">Methanosphaera stadtmanae</name>
    <dbReference type="NCBI Taxonomy" id="2317"/>
    <lineage>
        <taxon>Archaea</taxon>
        <taxon>Methanobacteriati</taxon>
        <taxon>Methanobacteriota</taxon>
        <taxon>Methanomada group</taxon>
        <taxon>Methanobacteria</taxon>
        <taxon>Methanobacteriales</taxon>
        <taxon>Methanobacteriaceae</taxon>
        <taxon>Methanosphaera</taxon>
    </lineage>
</organism>
<evidence type="ECO:0000256" key="19">
    <source>
        <dbReference type="HAMAP-Rule" id="MF_01097"/>
    </source>
</evidence>
<dbReference type="InterPro" id="IPR005779">
    <property type="entry name" value="MeTrfase_D"/>
</dbReference>
<evidence type="ECO:0000256" key="3">
    <source>
        <dbReference type="ARBA" id="ARBA00004839"/>
    </source>
</evidence>
<keyword evidence="14 19" id="KW-0484">Methanogenesis</keyword>
<evidence type="ECO:0000256" key="6">
    <source>
        <dbReference type="ARBA" id="ARBA00015129"/>
    </source>
</evidence>
<dbReference type="HAMAP" id="MF_01097">
    <property type="entry name" value="MtrD"/>
    <property type="match status" value="1"/>
</dbReference>
<comment type="pathway">
    <text evidence="3 19">One-carbon metabolism; methanogenesis from CO(2); methyl-coenzyme M from 5,10-methylene-5,6,7,8-tetrahydromethanopterin: step 2/2.</text>
</comment>
<dbReference type="GO" id="GO:0019386">
    <property type="term" value="P:methanogenesis, from carbon dioxide"/>
    <property type="evidence" value="ECO:0007669"/>
    <property type="project" value="UniProtKB-UniRule"/>
</dbReference>
<evidence type="ECO:0000256" key="4">
    <source>
        <dbReference type="ARBA" id="ARBA00008822"/>
    </source>
</evidence>
<dbReference type="RefSeq" id="WP_011405911.1">
    <property type="nucleotide sequence ID" value="NZ_CAUHHK010000004.1"/>
</dbReference>
<dbReference type="OMA" id="GPHDPKF"/>
<keyword evidence="8 19" id="KW-0554">One-carbon metabolism</keyword>
<proteinExistence type="inferred from homology"/>
<comment type="subunit">
    <text evidence="5 19">The complex is composed of 8 subunits; MtrA, MtrB, MtrC, MtrD, MtrE, MtrF, MtrG and MtrH.</text>
</comment>
<evidence type="ECO:0000256" key="10">
    <source>
        <dbReference type="ARBA" id="ARBA00022679"/>
    </source>
</evidence>
<evidence type="ECO:0000256" key="16">
    <source>
        <dbReference type="ARBA" id="ARBA00029820"/>
    </source>
</evidence>
<accession>A0A328Q7E7</accession>
<evidence type="ECO:0000256" key="5">
    <source>
        <dbReference type="ARBA" id="ARBA00011616"/>
    </source>
</evidence>
<dbReference type="GO" id="GO:0012506">
    <property type="term" value="C:vesicle membrane"/>
    <property type="evidence" value="ECO:0007669"/>
    <property type="project" value="InterPro"/>
</dbReference>
<evidence type="ECO:0000256" key="12">
    <source>
        <dbReference type="ARBA" id="ARBA00022967"/>
    </source>
</evidence>
<gene>
    <name evidence="19" type="primary">mtrD</name>
    <name evidence="20" type="ORF">CA615_01535</name>
</gene>
<evidence type="ECO:0000256" key="17">
    <source>
        <dbReference type="ARBA" id="ARBA00044880"/>
    </source>
</evidence>
<keyword evidence="9 19" id="KW-0489">Methyltransferase</keyword>
<dbReference type="NCBIfam" id="TIGR01112">
    <property type="entry name" value="mtrD"/>
    <property type="match status" value="1"/>
</dbReference>
<comment type="caution">
    <text evidence="20">The sequence shown here is derived from an EMBL/GenBank/DDBJ whole genome shotgun (WGS) entry which is preliminary data.</text>
</comment>
<reference evidence="20 21" key="1">
    <citation type="submission" date="2017-05" db="EMBL/GenBank/DDBJ databases">
        <title>Host range expansion of the Methanosphaera genus to humans and monogastric animals involves recent and extensive reduction in genome content.</title>
        <authorList>
            <person name="Hoedt E.C."/>
            <person name="Volmer J.G."/>
            <person name="Parks D.H."/>
            <person name="Rosewarne C.P."/>
            <person name="Denman S.E."/>
            <person name="Mcsweeney C.S."/>
            <person name="O Cuiv P."/>
            <person name="Hugenholtz P."/>
            <person name="Tyson G.W."/>
            <person name="Morrison M."/>
        </authorList>
    </citation>
    <scope>NUCLEOTIDE SEQUENCE [LARGE SCALE GENOMIC DNA]</scope>
    <source>
        <strain evidence="20 21">PA5</strain>
    </source>
</reference>
<dbReference type="GO" id="GO:0005737">
    <property type="term" value="C:cytoplasm"/>
    <property type="evidence" value="ECO:0007669"/>
    <property type="project" value="InterPro"/>
</dbReference>
<dbReference type="GO" id="GO:0032259">
    <property type="term" value="P:methylation"/>
    <property type="evidence" value="ECO:0007669"/>
    <property type="project" value="UniProtKB-KW"/>
</dbReference>
<keyword evidence="11 19" id="KW-0812">Transmembrane</keyword>
<dbReference type="UniPathway" id="UPA00640">
    <property type="reaction ID" value="UER00698"/>
</dbReference>
<evidence type="ECO:0000256" key="11">
    <source>
        <dbReference type="ARBA" id="ARBA00022692"/>
    </source>
</evidence>
<comment type="subcellular location">
    <subcellularLocation>
        <location evidence="2 19">Cell membrane</location>
        <topology evidence="2 19">Multi-pass membrane protein</topology>
    </subcellularLocation>
</comment>
<dbReference type="Pfam" id="PF04207">
    <property type="entry name" value="MtrD"/>
    <property type="match status" value="1"/>
</dbReference>
<evidence type="ECO:0000256" key="15">
    <source>
        <dbReference type="ARBA" id="ARBA00023136"/>
    </source>
</evidence>
<evidence type="ECO:0000256" key="13">
    <source>
        <dbReference type="ARBA" id="ARBA00022989"/>
    </source>
</evidence>
<feature type="transmembrane region" description="Helical" evidence="19">
    <location>
        <begin position="36"/>
        <end position="59"/>
    </location>
</feature>
<dbReference type="Proteomes" id="UP000248557">
    <property type="component" value="Unassembled WGS sequence"/>
</dbReference>
<evidence type="ECO:0000256" key="18">
    <source>
        <dbReference type="ARBA" id="ARBA00044970"/>
    </source>
</evidence>
<evidence type="ECO:0000256" key="8">
    <source>
        <dbReference type="ARBA" id="ARBA00022563"/>
    </source>
</evidence>
<sequence length="232" mass="24262">MIFELLISIIIGSTLIGFGVHFIPVGGAPAALSTTAGVPTGAPMITIGMGITGILSALSMTGQSEIVIILSGAIGSMLMMAVTMFFSNMIHVYGVGVPLASSNFERDPITGFKQEEYVSPGTTGHGIPTVSFISGVIGALFGGIGGSLAFWAIYNYILGNCHLSSIYTNSISAILAVMLFFIIAVVASYNIGGTIQGFYDKKFRKKIVSGTFSCFLISIFLAIIYMIILGGI</sequence>
<evidence type="ECO:0000256" key="7">
    <source>
        <dbReference type="ARBA" id="ARBA00022475"/>
    </source>
</evidence>
<dbReference type="GO" id="GO:0030269">
    <property type="term" value="F:tetrahydromethanopterin S-methyltransferase activity"/>
    <property type="evidence" value="ECO:0007669"/>
    <property type="project" value="UniProtKB-UniRule"/>
</dbReference>
<dbReference type="GO" id="GO:0006730">
    <property type="term" value="P:one-carbon metabolic process"/>
    <property type="evidence" value="ECO:0007669"/>
    <property type="project" value="UniProtKB-UniRule"/>
</dbReference>
<evidence type="ECO:0000256" key="9">
    <source>
        <dbReference type="ARBA" id="ARBA00022603"/>
    </source>
</evidence>